<dbReference type="PROSITE" id="PS50829">
    <property type="entry name" value="GYF"/>
    <property type="match status" value="1"/>
</dbReference>
<evidence type="ECO:0000313" key="4">
    <source>
        <dbReference type="Proteomes" id="UP000597762"/>
    </source>
</evidence>
<dbReference type="InterPro" id="IPR035445">
    <property type="entry name" value="GYF-like_dom_sf"/>
</dbReference>
<sequence length="415" mass="47071">MFLQLIQQSHHLDLPQLLEGIRDEHVVRLAVGGVTNILLDRSADRRLMTAHVSGNLGVALASIIVSRLLDGSDELVGPNSQRTSLLGLSFGSKLILPLPPNVHDHGPLEPKPGHHFHRLLPDAKRSYNRCSALIFHPGKGWREKHIRDNWIDNIDWQQIKQFNKKNKSTGSFEDEESFDTRQIYQQMFELMQPGETVLKALRRLGGSKGKPASSIDRWKNKKQTNKTDNSGAKSATSTNTFDDVKKREDKENMLRLTGFADKLLNAGQMEVYEMTYEKLYYILKPEVSKFGLSHDSSKSTAAKETDDAMLDMFADSIDDKTESNGKPRTNAEHREGESSHEKNGNLAESSLHSNEVCWMYKWRDDDTEVYGPYSSSQMLHWTNEGYFPDGILVRKANTEGHLVISITVPIYLFIF</sequence>
<keyword evidence="4" id="KW-1185">Reference proteome</keyword>
<dbReference type="Pfam" id="PF02213">
    <property type="entry name" value="GYF"/>
    <property type="match status" value="1"/>
</dbReference>
<dbReference type="InterPro" id="IPR003169">
    <property type="entry name" value="GYF"/>
</dbReference>
<proteinExistence type="predicted"/>
<accession>A0A812CV54</accession>
<evidence type="ECO:0000259" key="2">
    <source>
        <dbReference type="PROSITE" id="PS50829"/>
    </source>
</evidence>
<organism evidence="3 4">
    <name type="scientific">Acanthosepion pharaonis</name>
    <name type="common">Pharaoh cuttlefish</name>
    <name type="synonym">Sepia pharaonis</name>
    <dbReference type="NCBI Taxonomy" id="158019"/>
    <lineage>
        <taxon>Eukaryota</taxon>
        <taxon>Metazoa</taxon>
        <taxon>Spiralia</taxon>
        <taxon>Lophotrochozoa</taxon>
        <taxon>Mollusca</taxon>
        <taxon>Cephalopoda</taxon>
        <taxon>Coleoidea</taxon>
        <taxon>Decapodiformes</taxon>
        <taxon>Sepiida</taxon>
        <taxon>Sepiina</taxon>
        <taxon>Sepiidae</taxon>
        <taxon>Acanthosepion</taxon>
    </lineage>
</organism>
<gene>
    <name evidence="3" type="ORF">SPHA_44111</name>
</gene>
<dbReference type="PANTHER" id="PTHR13138">
    <property type="entry name" value="PROTEIN LIN1"/>
    <property type="match status" value="1"/>
</dbReference>
<evidence type="ECO:0000256" key="1">
    <source>
        <dbReference type="SAM" id="MobiDB-lite"/>
    </source>
</evidence>
<dbReference type="Gene3D" id="3.30.1490.40">
    <property type="match status" value="1"/>
</dbReference>
<feature type="compositionally biased region" description="Polar residues" evidence="1">
    <location>
        <begin position="226"/>
        <end position="241"/>
    </location>
</feature>
<feature type="compositionally biased region" description="Basic and acidic residues" evidence="1">
    <location>
        <begin position="317"/>
        <end position="343"/>
    </location>
</feature>
<dbReference type="SUPFAM" id="SSF55277">
    <property type="entry name" value="GYF domain"/>
    <property type="match status" value="1"/>
</dbReference>
<dbReference type="GO" id="GO:0005682">
    <property type="term" value="C:U5 snRNP"/>
    <property type="evidence" value="ECO:0007669"/>
    <property type="project" value="InterPro"/>
</dbReference>
<feature type="domain" description="GYF" evidence="2">
    <location>
        <begin position="355"/>
        <end position="407"/>
    </location>
</feature>
<feature type="region of interest" description="Disordered" evidence="1">
    <location>
        <begin position="317"/>
        <end position="346"/>
    </location>
</feature>
<dbReference type="EMBL" id="CAHIKZ030002236">
    <property type="protein sequence ID" value="CAE1283511.1"/>
    <property type="molecule type" value="Genomic_DNA"/>
</dbReference>
<dbReference type="PANTHER" id="PTHR13138:SF3">
    <property type="entry name" value="CD2 ANTIGEN CYTOPLASMIC TAIL-BINDING PROTEIN 2"/>
    <property type="match status" value="1"/>
</dbReference>
<feature type="region of interest" description="Disordered" evidence="1">
    <location>
        <begin position="205"/>
        <end position="244"/>
    </location>
</feature>
<evidence type="ECO:0000313" key="3">
    <source>
        <dbReference type="EMBL" id="CAE1283511.1"/>
    </source>
</evidence>
<dbReference type="AlphaFoldDB" id="A0A812CV54"/>
<dbReference type="SMART" id="SM00444">
    <property type="entry name" value="GYF"/>
    <property type="match status" value="1"/>
</dbReference>
<protein>
    <submittedName>
        <fullName evidence="3">CD2BP2</fullName>
    </submittedName>
</protein>
<comment type="caution">
    <text evidence="3">The sequence shown here is derived from an EMBL/GenBank/DDBJ whole genome shotgun (WGS) entry which is preliminary data.</text>
</comment>
<name>A0A812CV54_ACAPH</name>
<reference evidence="3" key="1">
    <citation type="submission" date="2021-01" db="EMBL/GenBank/DDBJ databases">
        <authorList>
            <person name="Li R."/>
            <person name="Bekaert M."/>
        </authorList>
    </citation>
    <scope>NUCLEOTIDE SEQUENCE</scope>
    <source>
        <strain evidence="3">Farmed</strain>
    </source>
</reference>
<dbReference type="Proteomes" id="UP000597762">
    <property type="component" value="Unassembled WGS sequence"/>
</dbReference>
<dbReference type="OrthoDB" id="331341at2759"/>
<dbReference type="InterPro" id="IPR039905">
    <property type="entry name" value="CD2BP2/Lin1"/>
</dbReference>